<accession>A0A1X9STJ6</accession>
<keyword evidence="1" id="KW-0012">Acyltransferase</keyword>
<dbReference type="AlphaFoldDB" id="A0A1X9STJ6"/>
<dbReference type="KEGG" id="cdev:CIGN_1311"/>
<dbReference type="GO" id="GO:0016746">
    <property type="term" value="F:acyltransferase activity"/>
    <property type="evidence" value="ECO:0007669"/>
    <property type="project" value="UniProtKB-KW"/>
</dbReference>
<dbReference type="STRING" id="1660064.CIGN_1311"/>
<name>A0A1X9STJ6_9BACT</name>
<keyword evidence="2" id="KW-1185">Reference proteome</keyword>
<reference evidence="1 2" key="1">
    <citation type="journal article" date="2017" name="Genome Biol. Evol.">
        <title>Comparative Genomic Analysis Identifies a Campylobacter Clade Deficient in Selenium Metabolism.</title>
        <authorList>
            <person name="Miller W.G."/>
            <person name="Yee E."/>
            <person name="Lopes B.S."/>
            <person name="Chapman M.H."/>
            <person name="Huynh S."/>
            <person name="Bono J.L."/>
            <person name="Parker C.T."/>
            <person name="Strachan N.J.C."/>
            <person name="Forbes K.J."/>
        </authorList>
    </citation>
    <scope>NUCLEOTIDE SEQUENCE [LARGE SCALE GENOMIC DNA]</scope>
    <source>
        <strain evidence="1 2">NCTC 13003</strain>
    </source>
</reference>
<dbReference type="EMBL" id="CP018788">
    <property type="protein sequence ID" value="ARQ99566.1"/>
    <property type="molecule type" value="Genomic_DNA"/>
</dbReference>
<dbReference type="Pfam" id="PF04028">
    <property type="entry name" value="DUF374"/>
    <property type="match status" value="1"/>
</dbReference>
<gene>
    <name evidence="1" type="ORF">CIGN_1311</name>
</gene>
<organism evidence="1 2">
    <name type="scientific">Campylobacter devanensis</name>
    <dbReference type="NCBI Taxonomy" id="3161138"/>
    <lineage>
        <taxon>Bacteria</taxon>
        <taxon>Pseudomonadati</taxon>
        <taxon>Campylobacterota</taxon>
        <taxon>Epsilonproteobacteria</taxon>
        <taxon>Campylobacterales</taxon>
        <taxon>Campylobacteraceae</taxon>
        <taxon>Campylobacter</taxon>
    </lineage>
</organism>
<dbReference type="CDD" id="cd07983">
    <property type="entry name" value="LPLAT_DUF374-like"/>
    <property type="match status" value="1"/>
</dbReference>
<sequence length="208" mass="23180">MGRLFRAKFVNKIVENLLVFIIKLIYLTCKKEFIGEAPKSKPVVALFWHEKLAFMPFIFSSCWQGRNANVMISDHKDGQVISDIISHFGIGSIRGSSSKGALKVFLSAIKSIHNGIDVVITPDGPRGPRHSISDGSVAVAQKTGVNLIVLSYTASRFWQFNSWDKMILPKPFCKLTYCIGNEFGLEGLDMQEAKALIAKKFNEVDNII</sequence>
<evidence type="ECO:0000313" key="1">
    <source>
        <dbReference type="EMBL" id="ARQ99566.1"/>
    </source>
</evidence>
<evidence type="ECO:0000313" key="2">
    <source>
        <dbReference type="Proteomes" id="UP000194309"/>
    </source>
</evidence>
<protein>
    <submittedName>
        <fullName evidence="1">Lysophospholipid acyltransferase family protein (DUF374 domain)</fullName>
    </submittedName>
</protein>
<dbReference type="OrthoDB" id="9810508at2"/>
<dbReference type="InterPro" id="IPR007172">
    <property type="entry name" value="DUF374"/>
</dbReference>
<dbReference type="Proteomes" id="UP000194309">
    <property type="component" value="Chromosome"/>
</dbReference>
<proteinExistence type="predicted"/>
<accession>A0A381DAL5</accession>
<keyword evidence="1" id="KW-0808">Transferase</keyword>